<gene>
    <name evidence="2" type="ORF">AFI02nite_24420</name>
</gene>
<evidence type="ECO:0000313" key="2">
    <source>
        <dbReference type="EMBL" id="GEK14406.1"/>
    </source>
</evidence>
<dbReference type="AlphaFoldDB" id="A0A510UIM0"/>
<accession>A0A510UIM0</accession>
<dbReference type="Proteomes" id="UP000321787">
    <property type="component" value="Unassembled WGS sequence"/>
</dbReference>
<dbReference type="EMBL" id="BJTZ01000015">
    <property type="protein sequence ID" value="GEK14406.1"/>
    <property type="molecule type" value="Genomic_DNA"/>
</dbReference>
<organism evidence="2 3">
    <name type="scientific">Aliivibrio fischeri</name>
    <name type="common">Vibrio fischeri</name>
    <dbReference type="NCBI Taxonomy" id="668"/>
    <lineage>
        <taxon>Bacteria</taxon>
        <taxon>Pseudomonadati</taxon>
        <taxon>Pseudomonadota</taxon>
        <taxon>Gammaproteobacteria</taxon>
        <taxon>Vibrionales</taxon>
        <taxon>Vibrionaceae</taxon>
        <taxon>Aliivibrio</taxon>
    </lineage>
</organism>
<evidence type="ECO:0000313" key="3">
    <source>
        <dbReference type="Proteomes" id="UP000321787"/>
    </source>
</evidence>
<dbReference type="RefSeq" id="WP_146864706.1">
    <property type="nucleotide sequence ID" value="NZ_BJTZ01000015.1"/>
</dbReference>
<comment type="caution">
    <text evidence="2">The sequence shown here is derived from an EMBL/GenBank/DDBJ whole genome shotgun (WGS) entry which is preliminary data.</text>
</comment>
<protein>
    <submittedName>
        <fullName evidence="2">Uncharacterized protein</fullName>
    </submittedName>
</protein>
<proteinExistence type="predicted"/>
<evidence type="ECO:0000256" key="1">
    <source>
        <dbReference type="SAM" id="MobiDB-lite"/>
    </source>
</evidence>
<sequence>MKKKALILLSISTIALSVIWLRSAISSPSEHAVIAEPIPLPTIQNTPSREAFLSSFHKEKVSLNTVSKKDRDNDKNAEHSEKINTRKTSPEEDREADLEYNADKLQSLPQLSSTQKAGSAGNQKPKVDNDIQQQLQTMMYAWNLTQSTPVNYSFNINGLFYDEEHDFITTRVRFSYPGLSLINRGELTLVGSPIESDKPTQFIISAKDDYHGNKESAWTHVSFDLPSTEESNSSVEHPLIGHTLYRLETTNHFAGHSYEYEVVYCEAFKFINNLAYYAASTNKRTCPTEESLSEVGTYAIDDKHLIVTSSYSAFDAEQRWKILHSYESSFNKGESLLTTIHNGKEFETYTILKNKRAMESRLNVVTGQTPYQMEKFEYFFPTDKQGNYIKGTAGMYMMDSRLVNPNWFELDSDLNIHSDTHNMTCDFVVAFYQSSTIGGQGASGISITSSSMAPNYIDPLECEERINPDNGKRYAYLDLDYSPYDEFIDGGIYSYILKPKPEYAHLVEEFKVNLIYHAPNLS</sequence>
<feature type="compositionally biased region" description="Basic and acidic residues" evidence="1">
    <location>
        <begin position="65"/>
        <end position="91"/>
    </location>
</feature>
<name>A0A510UIM0_ALIFS</name>
<feature type="region of interest" description="Disordered" evidence="1">
    <location>
        <begin position="65"/>
        <end position="95"/>
    </location>
</feature>
<reference evidence="2 3" key="1">
    <citation type="submission" date="2019-07" db="EMBL/GenBank/DDBJ databases">
        <title>Whole genome shotgun sequence of Aliivibrio fischeri NBRC 101058.</title>
        <authorList>
            <person name="Hosoyama A."/>
            <person name="Uohara A."/>
            <person name="Ohji S."/>
            <person name="Ichikawa N."/>
        </authorList>
    </citation>
    <scope>NUCLEOTIDE SEQUENCE [LARGE SCALE GENOMIC DNA]</scope>
    <source>
        <strain evidence="2 3">NBRC 101058</strain>
    </source>
</reference>